<dbReference type="Gene3D" id="3.30.750.70">
    <property type="entry name" value="4-hydroxybutyrate coenzyme like domains"/>
    <property type="match status" value="1"/>
</dbReference>
<evidence type="ECO:0000313" key="6">
    <source>
        <dbReference type="Proteomes" id="UP000189933"/>
    </source>
</evidence>
<dbReference type="InterPro" id="IPR037171">
    <property type="entry name" value="NagB/RpiA_transferase-like"/>
</dbReference>
<dbReference type="Proteomes" id="UP000189933">
    <property type="component" value="Unassembled WGS sequence"/>
</dbReference>
<reference evidence="6" key="1">
    <citation type="submission" date="2017-02" db="EMBL/GenBank/DDBJ databases">
        <authorList>
            <person name="Varghese N."/>
            <person name="Submissions S."/>
        </authorList>
    </citation>
    <scope>NUCLEOTIDE SEQUENCE [LARGE SCALE GENOMIC DNA]</scope>
    <source>
        <strain evidence="6">DSM 16521</strain>
    </source>
</reference>
<comment type="similarity">
    <text evidence="1">Belongs to the acetyl-CoA hydrolase/transferase family.</text>
</comment>
<dbReference type="AlphaFoldDB" id="A0A1T4LU75"/>
<protein>
    <submittedName>
        <fullName evidence="5">Acyl-CoA hydrolase</fullName>
    </submittedName>
</protein>
<dbReference type="OrthoDB" id="9801795at2"/>
<sequence length="430" mass="47722">MSQHQEQYRRKLISAEEVVSLVKNGDQIWAPVGAGEPQTIFATIASNYKSLFNVTVNQILPLKPFFAKKEMAPHIRYNSWFTSDINRTAVNEGWADFTANNFHEVPKLLRLYWPVDIVMASVSPMDKHGYFSLSLSVDYTFEAIKKAKMIILEVNPNYPRTLGNCFVHISQVDYIVESNAPVPILNIPPITEVEQKIGEYIADLIEDGSTLQIGFGGIPNAVTAALKNKKNLGIHTEMITDGMVNLVEWGVVDNSRKTLHPGKVIGTFAIGTQRLYDFLDNNPMVEMHPVDYTNDPYIIGRNNQLVAINASIEVDLLGQCCSESMGHYQWSATGGQADFFRGANISPGGKGFVTLASTAKNGTVSRIVPELKPGAVVTTSKNDVDYVVTEYGVAKLRGKTARERALELINIAHPDFRAELREAARKYNLI</sequence>
<dbReference type="GO" id="GO:0008775">
    <property type="term" value="F:acetate CoA-transferase activity"/>
    <property type="evidence" value="ECO:0007669"/>
    <property type="project" value="InterPro"/>
</dbReference>
<keyword evidence="5" id="KW-0378">Hydrolase</keyword>
<dbReference type="PANTHER" id="PTHR21432">
    <property type="entry name" value="ACETYL-COA HYDROLASE-RELATED"/>
    <property type="match status" value="1"/>
</dbReference>
<accession>A0A1T4LU75</accession>
<proteinExistence type="inferred from homology"/>
<dbReference type="EMBL" id="FUXM01000002">
    <property type="protein sequence ID" value="SJZ58280.1"/>
    <property type="molecule type" value="Genomic_DNA"/>
</dbReference>
<name>A0A1T4LU75_9FIRM</name>
<gene>
    <name evidence="5" type="ORF">SAMN02745885_00308</name>
</gene>
<dbReference type="GO" id="GO:0006083">
    <property type="term" value="P:acetate metabolic process"/>
    <property type="evidence" value="ECO:0007669"/>
    <property type="project" value="InterPro"/>
</dbReference>
<organism evidence="5 6">
    <name type="scientific">Carboxydocella sporoproducens DSM 16521</name>
    <dbReference type="NCBI Taxonomy" id="1121270"/>
    <lineage>
        <taxon>Bacteria</taxon>
        <taxon>Bacillati</taxon>
        <taxon>Bacillota</taxon>
        <taxon>Clostridia</taxon>
        <taxon>Eubacteriales</taxon>
        <taxon>Clostridiales Family XVI. Incertae Sedis</taxon>
        <taxon>Carboxydocella</taxon>
    </lineage>
</organism>
<feature type="domain" description="Acetyl-CoA hydrolase/transferase C-terminal" evidence="4">
    <location>
        <begin position="271"/>
        <end position="424"/>
    </location>
</feature>
<dbReference type="Gene3D" id="3.40.1080.10">
    <property type="entry name" value="Glutaconate Coenzyme A-transferase"/>
    <property type="match status" value="1"/>
</dbReference>
<evidence type="ECO:0000259" key="3">
    <source>
        <dbReference type="Pfam" id="PF02550"/>
    </source>
</evidence>
<dbReference type="Pfam" id="PF02550">
    <property type="entry name" value="AcetylCoA_hydro"/>
    <property type="match status" value="1"/>
</dbReference>
<evidence type="ECO:0000256" key="1">
    <source>
        <dbReference type="ARBA" id="ARBA00009632"/>
    </source>
</evidence>
<evidence type="ECO:0000259" key="4">
    <source>
        <dbReference type="Pfam" id="PF13336"/>
    </source>
</evidence>
<keyword evidence="6" id="KW-1185">Reference proteome</keyword>
<dbReference type="InterPro" id="IPR003702">
    <property type="entry name" value="ActCoA_hydro_N"/>
</dbReference>
<dbReference type="SUPFAM" id="SSF100950">
    <property type="entry name" value="NagB/RpiA/CoA transferase-like"/>
    <property type="match status" value="2"/>
</dbReference>
<feature type="domain" description="Acetyl-CoA hydrolase/transferase N-terminal" evidence="3">
    <location>
        <begin position="5"/>
        <end position="185"/>
    </location>
</feature>
<dbReference type="GO" id="GO:0016787">
    <property type="term" value="F:hydrolase activity"/>
    <property type="evidence" value="ECO:0007669"/>
    <property type="project" value="UniProtKB-KW"/>
</dbReference>
<dbReference type="InterPro" id="IPR026888">
    <property type="entry name" value="AcetylCoA_hyd_C"/>
</dbReference>
<evidence type="ECO:0000256" key="2">
    <source>
        <dbReference type="ARBA" id="ARBA00022679"/>
    </source>
</evidence>
<dbReference type="Pfam" id="PF13336">
    <property type="entry name" value="AcetylCoA_hyd_C"/>
    <property type="match status" value="1"/>
</dbReference>
<dbReference type="InterPro" id="IPR046433">
    <property type="entry name" value="ActCoA_hydro"/>
</dbReference>
<dbReference type="Gene3D" id="3.40.1080.20">
    <property type="entry name" value="Acetyl-CoA hydrolase/transferase C-terminal domain"/>
    <property type="match status" value="1"/>
</dbReference>
<evidence type="ECO:0000313" key="5">
    <source>
        <dbReference type="EMBL" id="SJZ58280.1"/>
    </source>
</evidence>
<dbReference type="PANTHER" id="PTHR21432:SF20">
    <property type="entry name" value="ACETYL-COA HYDROLASE"/>
    <property type="match status" value="1"/>
</dbReference>
<keyword evidence="2" id="KW-0808">Transferase</keyword>
<dbReference type="RefSeq" id="WP_078664461.1">
    <property type="nucleotide sequence ID" value="NZ_FUXM01000002.1"/>
</dbReference>
<dbReference type="InterPro" id="IPR038460">
    <property type="entry name" value="AcetylCoA_hyd_C_sf"/>
</dbReference>